<dbReference type="AlphaFoldDB" id="A0A0F9NH61"/>
<reference evidence="1" key="1">
    <citation type="journal article" date="2015" name="Nature">
        <title>Complex archaea that bridge the gap between prokaryotes and eukaryotes.</title>
        <authorList>
            <person name="Spang A."/>
            <person name="Saw J.H."/>
            <person name="Jorgensen S.L."/>
            <person name="Zaremba-Niedzwiedzka K."/>
            <person name="Martijn J."/>
            <person name="Lind A.E."/>
            <person name="van Eijk R."/>
            <person name="Schleper C."/>
            <person name="Guy L."/>
            <person name="Ettema T.J."/>
        </authorList>
    </citation>
    <scope>NUCLEOTIDE SEQUENCE</scope>
</reference>
<accession>A0A0F9NH61</accession>
<organism evidence="1">
    <name type="scientific">marine sediment metagenome</name>
    <dbReference type="NCBI Taxonomy" id="412755"/>
    <lineage>
        <taxon>unclassified sequences</taxon>
        <taxon>metagenomes</taxon>
        <taxon>ecological metagenomes</taxon>
    </lineage>
</organism>
<dbReference type="EMBL" id="LAZR01003539">
    <property type="protein sequence ID" value="KKN17274.1"/>
    <property type="molecule type" value="Genomic_DNA"/>
</dbReference>
<proteinExistence type="predicted"/>
<sequence>MITPGDAIMVSQNVVTRKKVRQRRSAAQEQQAQALMAACQNTLNMVLWQIIDEHAPVAEDAETKEAGGILTVPMADIGLVPKTFALSIDPDPENGVIRIHATVQKEKSNIILPDGGSLGSIND</sequence>
<name>A0A0F9NH61_9ZZZZ</name>
<protein>
    <submittedName>
        <fullName evidence="1">Uncharacterized protein</fullName>
    </submittedName>
</protein>
<evidence type="ECO:0000313" key="1">
    <source>
        <dbReference type="EMBL" id="KKN17274.1"/>
    </source>
</evidence>
<gene>
    <name evidence="1" type="ORF">LCGC14_0967530</name>
</gene>
<comment type="caution">
    <text evidence="1">The sequence shown here is derived from an EMBL/GenBank/DDBJ whole genome shotgun (WGS) entry which is preliminary data.</text>
</comment>